<accession>F6ER88</accession>
<reference evidence="1 2" key="1">
    <citation type="journal article" date="2011" name="J. Bacteriol.">
        <title>Complete genome sequence of Amycolicicoccus subflavus DQS3-9A1T, an actinomycete isolated from crude oil-polluted soil.</title>
        <authorList>
            <person name="Cai M."/>
            <person name="Chen W.M."/>
            <person name="Nie Y."/>
            <person name="Chi C.Q."/>
            <person name="Wang Y.N."/>
            <person name="Tang Y.Q."/>
            <person name="Li G.Y."/>
            <person name="Wu X.L."/>
        </authorList>
    </citation>
    <scope>NUCLEOTIDE SEQUENCE [LARGE SCALE GENOMIC DNA]</scope>
    <source>
        <strain evidence="2">DSM 45089 / DQS3-9A1</strain>
    </source>
</reference>
<name>F6ER88_HOYSD</name>
<sequence length="90" mass="9896">MGTPDKRIRAAFLPVGARRERRGARGTVHCIELRGPIEELLTALNDPSFDGRAGSLSEYEPAVARALWRLILVTLAGSLALMGNAINRWR</sequence>
<protein>
    <submittedName>
        <fullName evidence="1">Uncharacterized protein</fullName>
    </submittedName>
</protein>
<evidence type="ECO:0000313" key="2">
    <source>
        <dbReference type="Proteomes" id="UP000009235"/>
    </source>
</evidence>
<gene>
    <name evidence="1" type="ordered locus">AS9A_3526</name>
</gene>
<dbReference type="Proteomes" id="UP000009235">
    <property type="component" value="Chromosome"/>
</dbReference>
<evidence type="ECO:0000313" key="1">
    <source>
        <dbReference type="EMBL" id="AEF41966.1"/>
    </source>
</evidence>
<dbReference type="AlphaFoldDB" id="F6ER88"/>
<organism evidence="1 2">
    <name type="scientific">Hoyosella subflava (strain DSM 45089 / JCM 17490 / NBRC 109087 / DQS3-9A1)</name>
    <name type="common">Amycolicicoccus subflavus</name>
    <dbReference type="NCBI Taxonomy" id="443218"/>
    <lineage>
        <taxon>Bacteria</taxon>
        <taxon>Bacillati</taxon>
        <taxon>Actinomycetota</taxon>
        <taxon>Actinomycetes</taxon>
        <taxon>Mycobacteriales</taxon>
        <taxon>Hoyosellaceae</taxon>
        <taxon>Hoyosella</taxon>
    </lineage>
</organism>
<dbReference type="EMBL" id="CP002786">
    <property type="protein sequence ID" value="AEF41966.1"/>
    <property type="molecule type" value="Genomic_DNA"/>
</dbReference>
<proteinExistence type="predicted"/>
<dbReference type="HOGENOM" id="CLU_2434413_0_0_11"/>
<keyword evidence="2" id="KW-1185">Reference proteome</keyword>
<dbReference type="KEGG" id="asd:AS9A_3526"/>